<evidence type="ECO:0000313" key="2">
    <source>
        <dbReference type="Proteomes" id="UP001470230"/>
    </source>
</evidence>
<dbReference type="InterPro" id="IPR016024">
    <property type="entry name" value="ARM-type_fold"/>
</dbReference>
<dbReference type="EMBL" id="JAPFFF010000017">
    <property type="protein sequence ID" value="KAK8864080.1"/>
    <property type="molecule type" value="Genomic_DNA"/>
</dbReference>
<organism evidence="1 2">
    <name type="scientific">Tritrichomonas musculus</name>
    <dbReference type="NCBI Taxonomy" id="1915356"/>
    <lineage>
        <taxon>Eukaryota</taxon>
        <taxon>Metamonada</taxon>
        <taxon>Parabasalia</taxon>
        <taxon>Tritrichomonadida</taxon>
        <taxon>Tritrichomonadidae</taxon>
        <taxon>Tritrichomonas</taxon>
    </lineage>
</organism>
<dbReference type="Proteomes" id="UP001470230">
    <property type="component" value="Unassembled WGS sequence"/>
</dbReference>
<protein>
    <submittedName>
        <fullName evidence="1">Uncharacterized protein</fullName>
    </submittedName>
</protein>
<comment type="caution">
    <text evidence="1">The sequence shown here is derived from an EMBL/GenBank/DDBJ whole genome shotgun (WGS) entry which is preliminary data.</text>
</comment>
<name>A0ABR2IM08_9EUKA</name>
<reference evidence="1 2" key="1">
    <citation type="submission" date="2024-04" db="EMBL/GenBank/DDBJ databases">
        <title>Tritrichomonas musculus Genome.</title>
        <authorList>
            <person name="Alves-Ferreira E."/>
            <person name="Grigg M."/>
            <person name="Lorenzi H."/>
            <person name="Galac M."/>
        </authorList>
    </citation>
    <scope>NUCLEOTIDE SEQUENCE [LARGE SCALE GENOMIC DNA]</scope>
    <source>
        <strain evidence="1 2">EAF2021</strain>
    </source>
</reference>
<gene>
    <name evidence="1" type="ORF">M9Y10_011775</name>
</gene>
<evidence type="ECO:0000313" key="1">
    <source>
        <dbReference type="EMBL" id="KAK8864080.1"/>
    </source>
</evidence>
<dbReference type="SUPFAM" id="SSF48371">
    <property type="entry name" value="ARM repeat"/>
    <property type="match status" value="1"/>
</dbReference>
<keyword evidence="2" id="KW-1185">Reference proteome</keyword>
<accession>A0ABR2IM08</accession>
<sequence>MNLHELNSIRFMTRIENDDDNLQSISSEKTFIPTKLINNCFSDNPITAESSLDDLNDYLHSQCTDEQFEAFCKVFPYDQFLEQLLKTPEGKIKTKAVLVFSCCSNSDFFPAKVYAANEQILSFFYSLLESAVKDEITSGLQILSQIMLSCPPVCQFLVENQDIHSELELIQATPQFSKMLSILCENHPQSLARTLSLMPFCFETGDTESITLCLLGMISAIKKVPECYEPVIFMIDKYKKCIFAFDIENLEKSGPYPEEIVTSDPLDKNKSKTDEECKSSIDEDNIQLALEIISIVPIAPPSLMSSVLFSLLKCQESKTILLCNLALRKQKGNWRGIEMFDAFLCDILLGQMYKMSFEIQKSNFETIMVYYRWDNEININLTKELIRFLDEYDMKGGCLFLLCHIVEVFVSKKTGEKNNSNDDQKLSQLIDLLQSSAFPIIEKIAEDPDEEDENSLLAQNFLSLFQIDNN</sequence>
<proteinExistence type="predicted"/>